<dbReference type="PROSITE" id="PS50011">
    <property type="entry name" value="PROTEIN_KINASE_DOM"/>
    <property type="match status" value="1"/>
</dbReference>
<evidence type="ECO:0000256" key="4">
    <source>
        <dbReference type="ARBA" id="ARBA00022741"/>
    </source>
</evidence>
<dbReference type="eggNOG" id="COG0515">
    <property type="taxonomic scope" value="Bacteria"/>
</dbReference>
<dbReference type="Gene3D" id="1.10.510.10">
    <property type="entry name" value="Transferase(Phosphotransferase) domain 1"/>
    <property type="match status" value="1"/>
</dbReference>
<evidence type="ECO:0000256" key="7">
    <source>
        <dbReference type="PROSITE-ProRule" id="PRU10141"/>
    </source>
</evidence>
<dbReference type="Pfam" id="PF13374">
    <property type="entry name" value="TPR_10"/>
    <property type="match status" value="1"/>
</dbReference>
<name>A0A154QJX0_9GAMM</name>
<dbReference type="RefSeq" id="WP_008435107.1">
    <property type="nucleotide sequence ID" value="NZ_LVJS01000027.1"/>
</dbReference>
<evidence type="ECO:0000259" key="9">
    <source>
        <dbReference type="PROSITE" id="PS50011"/>
    </source>
</evidence>
<dbReference type="EC" id="2.7.11.1" evidence="1"/>
<dbReference type="EMBL" id="LVJS01000027">
    <property type="protein sequence ID" value="KZC24449.1"/>
    <property type="molecule type" value="Genomic_DNA"/>
</dbReference>
<dbReference type="PROSITE" id="PS00108">
    <property type="entry name" value="PROTEIN_KINASE_ST"/>
    <property type="match status" value="1"/>
</dbReference>
<evidence type="ECO:0000313" key="11">
    <source>
        <dbReference type="Proteomes" id="UP000076131"/>
    </source>
</evidence>
<gene>
    <name evidence="10" type="ORF">RHOFW104T7_08625</name>
</gene>
<keyword evidence="2 10" id="KW-0723">Serine/threonine-protein kinase</keyword>
<accession>A0A154QJX0</accession>
<evidence type="ECO:0000313" key="10">
    <source>
        <dbReference type="EMBL" id="KZC24449.1"/>
    </source>
</evidence>
<keyword evidence="4 7" id="KW-0547">Nucleotide-binding</keyword>
<dbReference type="InterPro" id="IPR011990">
    <property type="entry name" value="TPR-like_helical_dom_sf"/>
</dbReference>
<proteinExistence type="predicted"/>
<keyword evidence="3" id="KW-0808">Transferase</keyword>
<dbReference type="Pfam" id="PF13424">
    <property type="entry name" value="TPR_12"/>
    <property type="match status" value="2"/>
</dbReference>
<dbReference type="GO" id="GO:0005524">
    <property type="term" value="F:ATP binding"/>
    <property type="evidence" value="ECO:0007669"/>
    <property type="project" value="UniProtKB-UniRule"/>
</dbReference>
<keyword evidence="11" id="KW-1185">Reference proteome</keyword>
<dbReference type="InterPro" id="IPR000719">
    <property type="entry name" value="Prot_kinase_dom"/>
</dbReference>
<evidence type="ECO:0000256" key="2">
    <source>
        <dbReference type="ARBA" id="ARBA00022527"/>
    </source>
</evidence>
<dbReference type="InterPro" id="IPR017441">
    <property type="entry name" value="Protein_kinase_ATP_BS"/>
</dbReference>
<feature type="compositionally biased region" description="Basic and acidic residues" evidence="8">
    <location>
        <begin position="1090"/>
        <end position="1099"/>
    </location>
</feature>
<feature type="domain" description="Protein kinase" evidence="9">
    <location>
        <begin position="26"/>
        <end position="300"/>
    </location>
</feature>
<dbReference type="SUPFAM" id="SSF48452">
    <property type="entry name" value="TPR-like"/>
    <property type="match status" value="3"/>
</dbReference>
<evidence type="ECO:0000256" key="5">
    <source>
        <dbReference type="ARBA" id="ARBA00022777"/>
    </source>
</evidence>
<dbReference type="PANTHER" id="PTHR43289:SF6">
    <property type="entry name" value="SERINE_THREONINE-PROTEIN KINASE NEKL-3"/>
    <property type="match status" value="1"/>
</dbReference>
<dbReference type="SMART" id="SM00028">
    <property type="entry name" value="TPR"/>
    <property type="match status" value="6"/>
</dbReference>
<keyword evidence="5 10" id="KW-0418">Kinase</keyword>
<dbReference type="Gene3D" id="3.30.200.20">
    <property type="entry name" value="Phosphorylase Kinase, domain 1"/>
    <property type="match status" value="1"/>
</dbReference>
<dbReference type="Proteomes" id="UP000076131">
    <property type="component" value="Unassembled WGS sequence"/>
</dbReference>
<dbReference type="SMART" id="SM00220">
    <property type="entry name" value="S_TKc"/>
    <property type="match status" value="1"/>
</dbReference>
<comment type="caution">
    <text evidence="10">The sequence shown here is derived from an EMBL/GenBank/DDBJ whole genome shotgun (WGS) entry which is preliminary data.</text>
</comment>
<dbReference type="SUPFAM" id="SSF56112">
    <property type="entry name" value="Protein kinase-like (PK-like)"/>
    <property type="match status" value="1"/>
</dbReference>
<reference evidence="10 11" key="1">
    <citation type="journal article" date="2016" name="MBio">
        <title>Lateral Gene Transfer in a Heavy Metal-Contaminated-Groundwater Microbial Community.</title>
        <authorList>
            <person name="Hemme C.L."/>
            <person name="Green S.J."/>
            <person name="Rishishwar L."/>
            <person name="Prakash O."/>
            <person name="Pettenato A."/>
            <person name="Chakraborty R."/>
            <person name="Deutschbauer A.M."/>
            <person name="Van Nostrand J.D."/>
            <person name="Wu L."/>
            <person name="He Z."/>
            <person name="Jordan I.K."/>
            <person name="Hazen T.C."/>
            <person name="Arkin A.P."/>
            <person name="Kostka J.E."/>
            <person name="Zhou J."/>
        </authorList>
    </citation>
    <scope>NUCLEOTIDE SEQUENCE [LARGE SCALE GENOMIC DNA]</scope>
    <source>
        <strain evidence="10 11">FW104-T7</strain>
    </source>
</reference>
<dbReference type="STRING" id="416169.RHOFW104T7_08625"/>
<evidence type="ECO:0000256" key="6">
    <source>
        <dbReference type="ARBA" id="ARBA00022840"/>
    </source>
</evidence>
<keyword evidence="6 7" id="KW-0067">ATP-binding</keyword>
<dbReference type="InterPro" id="IPR011009">
    <property type="entry name" value="Kinase-like_dom_sf"/>
</dbReference>
<protein>
    <recommendedName>
        <fullName evidence="1">non-specific serine/threonine protein kinase</fullName>
        <ecNumber evidence="1">2.7.11.1</ecNumber>
    </recommendedName>
</protein>
<dbReference type="Gene3D" id="1.25.40.10">
    <property type="entry name" value="Tetratricopeptide repeat domain"/>
    <property type="match status" value="3"/>
</dbReference>
<feature type="binding site" evidence="7">
    <location>
        <position position="55"/>
    </location>
    <ligand>
        <name>ATP</name>
        <dbReference type="ChEBI" id="CHEBI:30616"/>
    </ligand>
</feature>
<dbReference type="CDD" id="cd14014">
    <property type="entry name" value="STKc_PknB_like"/>
    <property type="match status" value="1"/>
</dbReference>
<evidence type="ECO:0000256" key="1">
    <source>
        <dbReference type="ARBA" id="ARBA00012513"/>
    </source>
</evidence>
<feature type="region of interest" description="Disordered" evidence="8">
    <location>
        <begin position="1078"/>
        <end position="1099"/>
    </location>
</feature>
<organism evidence="10 11">
    <name type="scientific">Rhodanobacter thiooxydans</name>
    <dbReference type="NCBI Taxonomy" id="416169"/>
    <lineage>
        <taxon>Bacteria</taxon>
        <taxon>Pseudomonadati</taxon>
        <taxon>Pseudomonadota</taxon>
        <taxon>Gammaproteobacteria</taxon>
        <taxon>Lysobacterales</taxon>
        <taxon>Rhodanobacteraceae</taxon>
        <taxon>Rhodanobacter</taxon>
    </lineage>
</organism>
<evidence type="ECO:0000256" key="8">
    <source>
        <dbReference type="SAM" id="MobiDB-lite"/>
    </source>
</evidence>
<dbReference type="AlphaFoldDB" id="A0A154QJX0"/>
<dbReference type="FunFam" id="1.10.510.10:FF:000021">
    <property type="entry name" value="Serine/threonine protein kinase"/>
    <property type="match status" value="1"/>
</dbReference>
<dbReference type="PROSITE" id="PS00107">
    <property type="entry name" value="PROTEIN_KINASE_ATP"/>
    <property type="match status" value="1"/>
</dbReference>
<dbReference type="Pfam" id="PF00069">
    <property type="entry name" value="Pkinase"/>
    <property type="match status" value="1"/>
</dbReference>
<evidence type="ECO:0000256" key="3">
    <source>
        <dbReference type="ARBA" id="ARBA00022679"/>
    </source>
</evidence>
<sequence>MTSEPTATGIYAHMNLAPGTMLAGRFRIEALLGVGGMGVVYRAHDTALDVPVALKLLRPELAARPDSFERFRQELLLARQVSSPHVVRIHDLAQHDGHWLISMDYVDGEGLDQRIDRGALPLEDALRIARQIALGLQAAHARQVVHRDLKPANVLIDREGNAYISDFGVARSLTSSGLTLAGTGAVIGTPDYLSPEQARGDPVDTRSDLYALGLILREMLTGTPAFQGATAAEAIAQRLVRTPPPVTRERPDVPAWVARLIERLLRSRPAHRLPDAAAVIQALDRRAMPPDLRAHRRAWLATAALLTTIGVAGTLWWMPHDKAASIAAAPPLHRVLVLPLRGAALPSPRVTALDAYLRATLFALPGVASVDTDRTFQALRQLDAAGSDPDPAALRRLAVADRTLSPDLRQRDGHWYVHAELHEDDGVAQTLDGPLAADAVGALHAWLSEPALAKALGAPAPAPELKLPTTVATLDAFGAVLQAREKNDIPAALTALRALTRHERNDPELWRTQLRLAQAIGERDVALEAIEHGQRAADAGPVRLQRVFAAERALYDGDVPAAIAQWRAQLAETPDDTLADLQLARAQGGGGDFRAAIARLSQLTARDSDDPRAWFELGKFSIMQGEARRAVDDYLVRALVLYKRGRNLYGVAETTNALGIGYGRLGQTANAEEQYRKAAALQRDVGNRRGVATSLRNLANVLSLRGAFDEAGSALAQARALTVELDDREGLAAVDNELGVLAEERGDYHGALEAYRRALQGWQQVGDAHGLAQALNDIGFANFQLGRYDDAQSYWQRTAESEAGLGDTGRVRTGQNLGLLAAARGRWPEARKLQEGALAEAEKQQMPEEAAVSRRNLAKLALMQGDVAGSLAQADKAIALFSQRGDRRGEADTRLLRVQALLAADDEAAARRELKALEAADPGTSGEQRAGVEIVRAQLALHAGDPKSAAAALNAAQPLAEASGVRELQLRVALLRAHIDSRAGSGLDAATAQLGNAELRLDWLTLAMQRALAAHDATAAVRAYREAVNLMRGSEVLGAPQIHTLGASAQRLAGDGAGAAAAEQAAAAAQAAFQATLPSRLHDAGSPPVRRAEADAPTP</sequence>
<dbReference type="InterPro" id="IPR008271">
    <property type="entry name" value="Ser/Thr_kinase_AS"/>
</dbReference>
<dbReference type="PANTHER" id="PTHR43289">
    <property type="entry name" value="MITOGEN-ACTIVATED PROTEIN KINASE KINASE KINASE 20-RELATED"/>
    <property type="match status" value="1"/>
</dbReference>
<dbReference type="GO" id="GO:0004674">
    <property type="term" value="F:protein serine/threonine kinase activity"/>
    <property type="evidence" value="ECO:0007669"/>
    <property type="project" value="UniProtKB-KW"/>
</dbReference>
<dbReference type="InterPro" id="IPR019734">
    <property type="entry name" value="TPR_rpt"/>
</dbReference>
<dbReference type="eggNOG" id="COG0457">
    <property type="taxonomic scope" value="Bacteria"/>
</dbReference>